<dbReference type="PANTHER" id="PTHR46168">
    <property type="entry name" value="ARMADILLO REPEAT ONLY 4"/>
    <property type="match status" value="1"/>
</dbReference>
<dbReference type="HOGENOM" id="CLU_1191436_0_0_1"/>
<dbReference type="EMBL" id="PSQE01000007">
    <property type="protein sequence ID" value="RHN45421.1"/>
    <property type="molecule type" value="Genomic_DNA"/>
</dbReference>
<proteinExistence type="predicted"/>
<dbReference type="AlphaFoldDB" id="A0A072THJ6"/>
<dbReference type="Proteomes" id="UP000265566">
    <property type="component" value="Chromosome 7"/>
</dbReference>
<feature type="domain" description="DUF7792" evidence="1">
    <location>
        <begin position="8"/>
        <end position="117"/>
    </location>
</feature>
<dbReference type="InterPro" id="IPR056694">
    <property type="entry name" value="DUF7792"/>
</dbReference>
<organism evidence="2 5">
    <name type="scientific">Medicago truncatula</name>
    <name type="common">Barrel medic</name>
    <name type="synonym">Medicago tribuloides</name>
    <dbReference type="NCBI Taxonomy" id="3880"/>
    <lineage>
        <taxon>Eukaryota</taxon>
        <taxon>Viridiplantae</taxon>
        <taxon>Streptophyta</taxon>
        <taxon>Embryophyta</taxon>
        <taxon>Tracheophyta</taxon>
        <taxon>Spermatophyta</taxon>
        <taxon>Magnoliopsida</taxon>
        <taxon>eudicotyledons</taxon>
        <taxon>Gunneridae</taxon>
        <taxon>Pentapetalae</taxon>
        <taxon>rosids</taxon>
        <taxon>fabids</taxon>
        <taxon>Fabales</taxon>
        <taxon>Fabaceae</taxon>
        <taxon>Papilionoideae</taxon>
        <taxon>50 kb inversion clade</taxon>
        <taxon>NPAAA clade</taxon>
        <taxon>Hologalegina</taxon>
        <taxon>IRL clade</taxon>
        <taxon>Trifolieae</taxon>
        <taxon>Medicago</taxon>
    </lineage>
</organism>
<name>A0A072THJ6_MEDTR</name>
<reference evidence="3" key="5">
    <citation type="journal article" date="2018" name="Nat. Plants">
        <title>Whole-genome landscape of Medicago truncatula symbiotic genes.</title>
        <authorList>
            <person name="Pecrix Y."/>
            <person name="Gamas P."/>
            <person name="Carrere S."/>
        </authorList>
    </citation>
    <scope>NUCLEOTIDE SEQUENCE</scope>
    <source>
        <tissue evidence="3">Leaves</tissue>
    </source>
</reference>
<protein>
    <submittedName>
        <fullName evidence="2">Armadillo repeat only 1 protein</fullName>
    </submittedName>
</protein>
<dbReference type="STRING" id="3880.A0A072THJ6"/>
<evidence type="ECO:0000259" key="1">
    <source>
        <dbReference type="Pfam" id="PF25055"/>
    </source>
</evidence>
<sequence length="207" mass="23323">MGDNLKQKLADEVNNTPDEPIPSKQYCGELKSKAKKLSALLRQAAPASSELYMQRPMWPILEQTEHILNETLSLILKFHPNHIKKLIFTIISIDAFRKTSTQLENSINNVHWLLHISRSDEKLDNENFILPSIAFNEPILALIWELIASLCTSSQEDRSDAAACLVSLALQSERYGKMLQEQLVSSKSSIPSLYLSPSASMLCELRS</sequence>
<reference evidence="2 5" key="1">
    <citation type="journal article" date="2011" name="Nature">
        <title>The Medicago genome provides insight into the evolution of rhizobial symbioses.</title>
        <authorList>
            <person name="Young N.D."/>
            <person name="Debelle F."/>
            <person name="Oldroyd G.E."/>
            <person name="Geurts R."/>
            <person name="Cannon S.B."/>
            <person name="Udvardi M.K."/>
            <person name="Benedito V.A."/>
            <person name="Mayer K.F."/>
            <person name="Gouzy J."/>
            <person name="Schoof H."/>
            <person name="Van de Peer Y."/>
            <person name="Proost S."/>
            <person name="Cook D.R."/>
            <person name="Meyers B.C."/>
            <person name="Spannagl M."/>
            <person name="Cheung F."/>
            <person name="De Mita S."/>
            <person name="Krishnakumar V."/>
            <person name="Gundlach H."/>
            <person name="Zhou S."/>
            <person name="Mudge J."/>
            <person name="Bharti A.K."/>
            <person name="Murray J.D."/>
            <person name="Naoumkina M.A."/>
            <person name="Rosen B."/>
            <person name="Silverstein K.A."/>
            <person name="Tang H."/>
            <person name="Rombauts S."/>
            <person name="Zhao P.X."/>
            <person name="Zhou P."/>
            <person name="Barbe V."/>
            <person name="Bardou P."/>
            <person name="Bechner M."/>
            <person name="Bellec A."/>
            <person name="Berger A."/>
            <person name="Berges H."/>
            <person name="Bidwell S."/>
            <person name="Bisseling T."/>
            <person name="Choisne N."/>
            <person name="Couloux A."/>
            <person name="Denny R."/>
            <person name="Deshpande S."/>
            <person name="Dai X."/>
            <person name="Doyle J.J."/>
            <person name="Dudez A.M."/>
            <person name="Farmer A.D."/>
            <person name="Fouteau S."/>
            <person name="Franken C."/>
            <person name="Gibelin C."/>
            <person name="Gish J."/>
            <person name="Goldstein S."/>
            <person name="Gonzalez A.J."/>
            <person name="Green P.J."/>
            <person name="Hallab A."/>
            <person name="Hartog M."/>
            <person name="Hua A."/>
            <person name="Humphray S.J."/>
            <person name="Jeong D.H."/>
            <person name="Jing Y."/>
            <person name="Jocker A."/>
            <person name="Kenton S.M."/>
            <person name="Kim D.J."/>
            <person name="Klee K."/>
            <person name="Lai H."/>
            <person name="Lang C."/>
            <person name="Lin S."/>
            <person name="Macmil S.L."/>
            <person name="Magdelenat G."/>
            <person name="Matthews L."/>
            <person name="McCorrison J."/>
            <person name="Monaghan E.L."/>
            <person name="Mun J.H."/>
            <person name="Najar F.Z."/>
            <person name="Nicholson C."/>
            <person name="Noirot C."/>
            <person name="O'Bleness M."/>
            <person name="Paule C.R."/>
            <person name="Poulain J."/>
            <person name="Prion F."/>
            <person name="Qin B."/>
            <person name="Qu C."/>
            <person name="Retzel E.F."/>
            <person name="Riddle C."/>
            <person name="Sallet E."/>
            <person name="Samain S."/>
            <person name="Samson N."/>
            <person name="Sanders I."/>
            <person name="Saurat O."/>
            <person name="Scarpelli C."/>
            <person name="Schiex T."/>
            <person name="Segurens B."/>
            <person name="Severin A.J."/>
            <person name="Sherrier D.J."/>
            <person name="Shi R."/>
            <person name="Sims S."/>
            <person name="Singer S.R."/>
            <person name="Sinharoy S."/>
            <person name="Sterck L."/>
            <person name="Viollet A."/>
            <person name="Wang B.B."/>
            <person name="Wang K."/>
            <person name="Wang M."/>
            <person name="Wang X."/>
            <person name="Warfsmann J."/>
            <person name="Weissenbach J."/>
            <person name="White D.D."/>
            <person name="White J.D."/>
            <person name="Wiley G.B."/>
            <person name="Wincker P."/>
            <person name="Xing Y."/>
            <person name="Yang L."/>
            <person name="Yao Z."/>
            <person name="Ying F."/>
            <person name="Zhai J."/>
            <person name="Zhou L."/>
            <person name="Zuber A."/>
            <person name="Denarie J."/>
            <person name="Dixon R.A."/>
            <person name="May G.D."/>
            <person name="Schwartz D.C."/>
            <person name="Rogers J."/>
            <person name="Quetier F."/>
            <person name="Town C.D."/>
            <person name="Roe B.A."/>
        </authorList>
    </citation>
    <scope>NUCLEOTIDE SEQUENCE [LARGE SCALE GENOMIC DNA]</scope>
    <source>
        <strain evidence="2">A17</strain>
        <strain evidence="4 5">cv. Jemalong A17</strain>
    </source>
</reference>
<keyword evidence="5" id="KW-1185">Reference proteome</keyword>
<accession>A0A072THJ6</accession>
<evidence type="ECO:0000313" key="5">
    <source>
        <dbReference type="Proteomes" id="UP000002051"/>
    </source>
</evidence>
<dbReference type="Pfam" id="PF25055">
    <property type="entry name" value="DUF7792"/>
    <property type="match status" value="1"/>
</dbReference>
<evidence type="ECO:0000313" key="4">
    <source>
        <dbReference type="EnsemblPlants" id="KEH16681"/>
    </source>
</evidence>
<gene>
    <name evidence="2" type="ORF">MTR_0116s0040</name>
    <name evidence="3" type="ORF">MtrunA17_Chr7g0231001</name>
</gene>
<dbReference type="EnsemblPlants" id="KEH16681">
    <property type="protein sequence ID" value="KEH16681"/>
    <property type="gene ID" value="MTR_0116s0040"/>
</dbReference>
<dbReference type="Gramene" id="rna39756">
    <property type="protein sequence ID" value="RHN45421.1"/>
    <property type="gene ID" value="gene39756"/>
</dbReference>
<reference evidence="4" key="3">
    <citation type="submission" date="2015-06" db="UniProtKB">
        <authorList>
            <consortium name="EnsemblPlants"/>
        </authorList>
    </citation>
    <scope>IDENTIFICATION</scope>
    <source>
        <strain evidence="4">cv. Jemalong A17</strain>
    </source>
</reference>
<dbReference type="Proteomes" id="UP000002051">
    <property type="component" value="Unassembled WGS sequence"/>
</dbReference>
<reference evidence="2 5" key="2">
    <citation type="journal article" date="2014" name="BMC Genomics">
        <title>An improved genome release (version Mt4.0) for the model legume Medicago truncatula.</title>
        <authorList>
            <person name="Tang H."/>
            <person name="Krishnakumar V."/>
            <person name="Bidwell S."/>
            <person name="Rosen B."/>
            <person name="Chan A."/>
            <person name="Zhou S."/>
            <person name="Gentzbittel L."/>
            <person name="Childs K.L."/>
            <person name="Yandell M."/>
            <person name="Gundlach H."/>
            <person name="Mayer K.F."/>
            <person name="Schwartz D.C."/>
            <person name="Town C.D."/>
        </authorList>
    </citation>
    <scope>GENOME REANNOTATION</scope>
    <source>
        <strain evidence="2">A17</strain>
        <strain evidence="4 5">cv. Jemalong A17</strain>
    </source>
</reference>
<dbReference type="PANTHER" id="PTHR46168:SF13">
    <property type="entry name" value="ARO1-LIKE PROTEIN 1"/>
    <property type="match status" value="1"/>
</dbReference>
<reference evidence="6" key="4">
    <citation type="journal article" date="2018" name="Nat. Plants">
        <title>Whole-genome landscape of Medicago truncatula symbiotic genes.</title>
        <authorList>
            <person name="Pecrix Y."/>
            <person name="Staton S.E."/>
            <person name="Sallet E."/>
            <person name="Lelandais-Briere C."/>
            <person name="Moreau S."/>
            <person name="Carrere S."/>
            <person name="Blein T."/>
            <person name="Jardinaud M.F."/>
            <person name="Latrasse D."/>
            <person name="Zouine M."/>
            <person name="Zahm M."/>
            <person name="Kreplak J."/>
            <person name="Mayjonade B."/>
            <person name="Satge C."/>
            <person name="Perez M."/>
            <person name="Cauet S."/>
            <person name="Marande W."/>
            <person name="Chantry-Darmon C."/>
            <person name="Lopez-Roques C."/>
            <person name="Bouchez O."/>
            <person name="Berard A."/>
            <person name="Debelle F."/>
            <person name="Munos S."/>
            <person name="Bendahmane A."/>
            <person name="Berges H."/>
            <person name="Niebel A."/>
            <person name="Buitink J."/>
            <person name="Frugier F."/>
            <person name="Benhamed M."/>
            <person name="Crespi M."/>
            <person name="Gouzy J."/>
            <person name="Gamas P."/>
        </authorList>
    </citation>
    <scope>NUCLEOTIDE SEQUENCE [LARGE SCALE GENOMIC DNA]</scope>
    <source>
        <strain evidence="6">cv. Jemalong A17</strain>
    </source>
</reference>
<evidence type="ECO:0000313" key="3">
    <source>
        <dbReference type="EMBL" id="RHN45421.1"/>
    </source>
</evidence>
<dbReference type="EMBL" id="KL402841">
    <property type="protein sequence ID" value="KEH16681.1"/>
    <property type="molecule type" value="Genomic_DNA"/>
</dbReference>
<evidence type="ECO:0000313" key="2">
    <source>
        <dbReference type="EMBL" id="KEH16681.1"/>
    </source>
</evidence>
<evidence type="ECO:0000313" key="6">
    <source>
        <dbReference type="Proteomes" id="UP000265566"/>
    </source>
</evidence>